<name>A0A4R6WD33_9SPHI</name>
<evidence type="ECO:0000313" key="3">
    <source>
        <dbReference type="Proteomes" id="UP000295292"/>
    </source>
</evidence>
<dbReference type="Proteomes" id="UP000295292">
    <property type="component" value="Unassembled WGS sequence"/>
</dbReference>
<dbReference type="EMBL" id="SNYV01000016">
    <property type="protein sequence ID" value="TDQ75689.1"/>
    <property type="molecule type" value="Genomic_DNA"/>
</dbReference>
<sequence>MNLGRQIHILLKRQSSVYINGLGTFRRVHTAATFDAKRHVYLPPISFVEFDGSATEGYDFVTYVQQANQLERHEAESQVTQAVSEVVERLTQSGQTRLDNLGDLVSYGNSYVFKPLDLSGFSYTAVSDQFHVEEAVPPTATTEPIRGVQEEVTPIEESVPEEEPLEEVPAISTENRIEEVPVPVETAVAAEQDTILEDGEFEFPDEQKSTSAYVYIIVAIVAVALLGGLYYYSTYMQEGKMGSGTIEEVIVPMDSIPKDTVATQPLADSLAVPQDTLVSSPEPEKVEEEVAPPANHRYTIVIGTHRTLALAYEEAEAFHKDGHKSVRVMTPNLAKNLKRVVWDTYATKEERDSALNYVRKHIKTDAWPDIIK</sequence>
<accession>A0A4R6WD33</accession>
<comment type="caution">
    <text evidence="2">The sequence shown here is derived from an EMBL/GenBank/DDBJ whole genome shotgun (WGS) entry which is preliminary data.</text>
</comment>
<evidence type="ECO:0008006" key="4">
    <source>
        <dbReference type="Google" id="ProtNLM"/>
    </source>
</evidence>
<reference evidence="2 3" key="1">
    <citation type="submission" date="2019-03" db="EMBL/GenBank/DDBJ databases">
        <title>Genomic Encyclopedia of Archaeal and Bacterial Type Strains, Phase II (KMG-II): from individual species to whole genera.</title>
        <authorList>
            <person name="Goeker M."/>
        </authorList>
    </citation>
    <scope>NUCLEOTIDE SEQUENCE [LARGE SCALE GENOMIC DNA]</scope>
    <source>
        <strain evidence="2 3">DSM 28353</strain>
    </source>
</reference>
<keyword evidence="3" id="KW-1185">Reference proteome</keyword>
<gene>
    <name evidence="2" type="ORF">CLV99_3382</name>
</gene>
<keyword evidence="1" id="KW-1133">Transmembrane helix</keyword>
<dbReference type="OrthoDB" id="653949at2"/>
<protein>
    <recommendedName>
        <fullName evidence="4">CCDC81-like prokaryotic HU domain-containing protein</fullName>
    </recommendedName>
</protein>
<evidence type="ECO:0000256" key="1">
    <source>
        <dbReference type="SAM" id="Phobius"/>
    </source>
</evidence>
<dbReference type="RefSeq" id="WP_133585598.1">
    <property type="nucleotide sequence ID" value="NZ_SNYV01000016.1"/>
</dbReference>
<keyword evidence="1" id="KW-0812">Transmembrane</keyword>
<feature type="transmembrane region" description="Helical" evidence="1">
    <location>
        <begin position="212"/>
        <end position="232"/>
    </location>
</feature>
<dbReference type="AlphaFoldDB" id="A0A4R6WD33"/>
<proteinExistence type="predicted"/>
<evidence type="ECO:0000313" key="2">
    <source>
        <dbReference type="EMBL" id="TDQ75689.1"/>
    </source>
</evidence>
<organism evidence="2 3">
    <name type="scientific">Sphingobacterium yanglingense</name>
    <dbReference type="NCBI Taxonomy" id="1437280"/>
    <lineage>
        <taxon>Bacteria</taxon>
        <taxon>Pseudomonadati</taxon>
        <taxon>Bacteroidota</taxon>
        <taxon>Sphingobacteriia</taxon>
        <taxon>Sphingobacteriales</taxon>
        <taxon>Sphingobacteriaceae</taxon>
        <taxon>Sphingobacterium</taxon>
    </lineage>
</organism>
<keyword evidence="1" id="KW-0472">Membrane</keyword>